<accession>A0A1E7Z1U7</accession>
<evidence type="ECO:0000256" key="4">
    <source>
        <dbReference type="ARBA" id="ARBA00023136"/>
    </source>
</evidence>
<comment type="subcellular location">
    <subcellularLocation>
        <location evidence="1">Membrane</location>
        <topology evidence="1">Multi-pass membrane protein</topology>
    </subcellularLocation>
</comment>
<reference evidence="7 9" key="1">
    <citation type="submission" date="2016-07" db="EMBL/GenBank/DDBJ databases">
        <authorList>
            <person name="Yuval B."/>
        </authorList>
    </citation>
    <scope>NUCLEOTIDE SEQUENCE [LARGE SCALE GENOMIC DNA]</scope>
    <source>
        <strain evidence="7 9">IL</strain>
    </source>
</reference>
<keyword evidence="10" id="KW-1185">Reference proteome</keyword>
<protein>
    <submittedName>
        <fullName evidence="8">Putative membrane protein</fullName>
    </submittedName>
</protein>
<dbReference type="GO" id="GO:0022857">
    <property type="term" value="F:transmembrane transporter activity"/>
    <property type="evidence" value="ECO:0007669"/>
    <property type="project" value="InterPro"/>
</dbReference>
<proteinExistence type="predicted"/>
<dbReference type="EMBL" id="MAYS01000215">
    <property type="protein sequence ID" value="OFC62595.1"/>
    <property type="molecule type" value="Genomic_DNA"/>
</dbReference>
<dbReference type="Proteomes" id="UP000243534">
    <property type="component" value="Unassembled WGS sequence"/>
</dbReference>
<dbReference type="SUPFAM" id="SSF103473">
    <property type="entry name" value="MFS general substrate transporter"/>
    <property type="match status" value="1"/>
</dbReference>
<name>A0A1E7Z1U7_9GAMM</name>
<evidence type="ECO:0000256" key="3">
    <source>
        <dbReference type="ARBA" id="ARBA00022989"/>
    </source>
</evidence>
<evidence type="ECO:0000313" key="10">
    <source>
        <dbReference type="Proteomes" id="UP000244334"/>
    </source>
</evidence>
<reference evidence="8 10" key="2">
    <citation type="submission" date="2018-04" db="EMBL/GenBank/DDBJ databases">
        <title>Genomes of the Obligate Erwinia dacicola and Facultative Enterobacter sp. OLF Endosymbionts of the Olive Fruit fly, Bactrocera oleae.</title>
        <authorList>
            <person name="Estes A.M."/>
            <person name="Hearn D.J."/>
            <person name="Agarwal S."/>
            <person name="Pierson E.A."/>
            <person name="Dunning-Hotopp J.C."/>
        </authorList>
    </citation>
    <scope>NUCLEOTIDE SEQUENCE [LARGE SCALE GENOMIC DNA]</scope>
    <source>
        <strain evidence="8 10">Oroville</strain>
    </source>
</reference>
<dbReference type="EMBL" id="LJAM02000373">
    <property type="protein sequence ID" value="RAP70355.1"/>
    <property type="molecule type" value="Genomic_DNA"/>
</dbReference>
<dbReference type="GO" id="GO:0016020">
    <property type="term" value="C:membrane"/>
    <property type="evidence" value="ECO:0007669"/>
    <property type="project" value="UniProtKB-SubCell"/>
</dbReference>
<comment type="caution">
    <text evidence="7">The sequence shown here is derived from an EMBL/GenBank/DDBJ whole genome shotgun (WGS) entry which is preliminary data.</text>
</comment>
<dbReference type="PANTHER" id="PTHR23514:SF13">
    <property type="entry name" value="INNER MEMBRANE PROTEIN YBJJ"/>
    <property type="match status" value="1"/>
</dbReference>
<sequence length="116" mass="11681">MDFGRTAMLFCGALCAAAGILLAVLVPSMLATLLGFILIGFGGANAVPIIFTATGKQQVMPINLAISAMTTIGYAGILAGSALVGFISQLSSLSVAFSTIAALFLVVAASARLITR</sequence>
<feature type="transmembrane region" description="Helical" evidence="5">
    <location>
        <begin position="64"/>
        <end position="87"/>
    </location>
</feature>
<dbReference type="PROSITE" id="PS50850">
    <property type="entry name" value="MFS"/>
    <property type="match status" value="1"/>
</dbReference>
<evidence type="ECO:0000256" key="1">
    <source>
        <dbReference type="ARBA" id="ARBA00004141"/>
    </source>
</evidence>
<dbReference type="PANTHER" id="PTHR23514">
    <property type="entry name" value="BYPASS OF STOP CODON PROTEIN 6"/>
    <property type="match status" value="1"/>
</dbReference>
<evidence type="ECO:0000313" key="9">
    <source>
        <dbReference type="Proteomes" id="UP000243534"/>
    </source>
</evidence>
<dbReference type="RefSeq" id="WP_070134529.1">
    <property type="nucleotide sequence ID" value="NZ_LJAM02000373.1"/>
</dbReference>
<dbReference type="Proteomes" id="UP000244334">
    <property type="component" value="Unassembled WGS sequence"/>
</dbReference>
<feature type="transmembrane region" description="Helical" evidence="5">
    <location>
        <begin position="93"/>
        <end position="114"/>
    </location>
</feature>
<dbReference type="InterPro" id="IPR051788">
    <property type="entry name" value="MFS_Transporter"/>
</dbReference>
<feature type="transmembrane region" description="Helical" evidence="5">
    <location>
        <begin position="32"/>
        <end position="52"/>
    </location>
</feature>
<keyword evidence="4 5" id="KW-0472">Membrane</keyword>
<keyword evidence="3 5" id="KW-1133">Transmembrane helix</keyword>
<gene>
    <name evidence="8" type="ORF">ACZ87_02842</name>
    <name evidence="7" type="ORF">BBW68_08960</name>
</gene>
<evidence type="ECO:0000313" key="8">
    <source>
        <dbReference type="EMBL" id="RAP70355.1"/>
    </source>
</evidence>
<evidence type="ECO:0000259" key="6">
    <source>
        <dbReference type="PROSITE" id="PS50850"/>
    </source>
</evidence>
<dbReference type="InterPro" id="IPR036259">
    <property type="entry name" value="MFS_trans_sf"/>
</dbReference>
<dbReference type="Gene3D" id="1.20.1250.20">
    <property type="entry name" value="MFS general substrate transporter like domains"/>
    <property type="match status" value="1"/>
</dbReference>
<dbReference type="InterPro" id="IPR020846">
    <property type="entry name" value="MFS_dom"/>
</dbReference>
<evidence type="ECO:0000256" key="2">
    <source>
        <dbReference type="ARBA" id="ARBA00022692"/>
    </source>
</evidence>
<keyword evidence="2 5" id="KW-0812">Transmembrane</keyword>
<feature type="transmembrane region" description="Helical" evidence="5">
    <location>
        <begin position="7"/>
        <end position="26"/>
    </location>
</feature>
<evidence type="ECO:0000256" key="5">
    <source>
        <dbReference type="SAM" id="Phobius"/>
    </source>
</evidence>
<evidence type="ECO:0000313" key="7">
    <source>
        <dbReference type="EMBL" id="OFC62595.1"/>
    </source>
</evidence>
<feature type="domain" description="Major facilitator superfamily (MFS) profile" evidence="6">
    <location>
        <begin position="1"/>
        <end position="116"/>
    </location>
</feature>
<organism evidence="7 9">
    <name type="scientific">Candidatus Erwinia dacicola</name>
    <dbReference type="NCBI Taxonomy" id="252393"/>
    <lineage>
        <taxon>Bacteria</taxon>
        <taxon>Pseudomonadati</taxon>
        <taxon>Pseudomonadota</taxon>
        <taxon>Gammaproteobacteria</taxon>
        <taxon>Enterobacterales</taxon>
        <taxon>Erwiniaceae</taxon>
        <taxon>Erwinia</taxon>
    </lineage>
</organism>
<dbReference type="AlphaFoldDB" id="A0A1E7Z1U7"/>